<keyword evidence="5" id="KW-1185">Reference proteome</keyword>
<proteinExistence type="predicted"/>
<dbReference type="InterPro" id="IPR001789">
    <property type="entry name" value="Sig_transdc_resp-reg_receiver"/>
</dbReference>
<dbReference type="SUPFAM" id="SSF52172">
    <property type="entry name" value="CheY-like"/>
    <property type="match status" value="1"/>
</dbReference>
<dbReference type="OrthoDB" id="8889410at2"/>
<keyword evidence="1 2" id="KW-0597">Phosphoprotein</keyword>
<feature type="modified residue" description="4-aspartylphosphate" evidence="2">
    <location>
        <position position="212"/>
    </location>
</feature>
<dbReference type="SMART" id="SM00448">
    <property type="entry name" value="REC"/>
    <property type="match status" value="1"/>
</dbReference>
<dbReference type="EMBL" id="QPGB01000001">
    <property type="protein sequence ID" value="RCS59656.1"/>
    <property type="molecule type" value="Genomic_DNA"/>
</dbReference>
<dbReference type="GO" id="GO:0000160">
    <property type="term" value="P:phosphorelay signal transduction system"/>
    <property type="evidence" value="ECO:0007669"/>
    <property type="project" value="InterPro"/>
</dbReference>
<evidence type="ECO:0000259" key="3">
    <source>
        <dbReference type="PROSITE" id="PS50110"/>
    </source>
</evidence>
<sequence length="295" mass="33358">MEQKITSHTVEILGFTERERILFSSIFRLSQLRTHRYHEPSRGDTTQPDCLVLDSNLPDYAQQLAARLSAQPALIVLVVFDQGAPRDVPCATVNRPIRWSEFLLALDNQVRALHNQKANEEQELVEDFVADEGIDAIANEVEISSISDWFEHQEPITFQTAPGVLVVDPDEASFLYISAKLAGQLYRVDWAKSAEEALDFLTLNRYNIVISDTELPDRDGIALCGLIKKRQDRRRTATILLTHDTSLLRRAKAAMAGCDAYFVKPISPENLERTMQKFLPSWRMTNTASMPRDAG</sequence>
<evidence type="ECO:0000313" key="5">
    <source>
        <dbReference type="Proteomes" id="UP000252357"/>
    </source>
</evidence>
<protein>
    <submittedName>
        <fullName evidence="4">Response regulator</fullName>
    </submittedName>
</protein>
<accession>A0A368L7Q8</accession>
<comment type="caution">
    <text evidence="4">The sequence shown here is derived from an EMBL/GenBank/DDBJ whole genome shotgun (WGS) entry which is preliminary data.</text>
</comment>
<dbReference type="Proteomes" id="UP000252357">
    <property type="component" value="Unassembled WGS sequence"/>
</dbReference>
<dbReference type="PROSITE" id="PS50110">
    <property type="entry name" value="RESPONSE_REGULATORY"/>
    <property type="match status" value="1"/>
</dbReference>
<evidence type="ECO:0000313" key="4">
    <source>
        <dbReference type="EMBL" id="RCS59656.1"/>
    </source>
</evidence>
<dbReference type="CDD" id="cd00156">
    <property type="entry name" value="REC"/>
    <property type="match status" value="1"/>
</dbReference>
<reference evidence="4 5" key="1">
    <citation type="journal article" date="2018" name="Int. J. Syst. Evol. Microbiol.">
        <title>Parvibium lacunae gen. nov., sp. nov., a new member of the family Alcaligenaceae isolated from a freshwater pond.</title>
        <authorList>
            <person name="Chen W.M."/>
            <person name="Xie P.B."/>
            <person name="Hsu M.Y."/>
            <person name="Sheu S.Y."/>
        </authorList>
    </citation>
    <scope>NUCLEOTIDE SEQUENCE [LARGE SCALE GENOMIC DNA]</scope>
    <source>
        <strain evidence="4 5">KMB9</strain>
    </source>
</reference>
<dbReference type="PANTHER" id="PTHR44591">
    <property type="entry name" value="STRESS RESPONSE REGULATOR PROTEIN 1"/>
    <property type="match status" value="1"/>
</dbReference>
<dbReference type="InterPro" id="IPR011006">
    <property type="entry name" value="CheY-like_superfamily"/>
</dbReference>
<organism evidence="4 5">
    <name type="scientific">Parvibium lacunae</name>
    <dbReference type="NCBI Taxonomy" id="1888893"/>
    <lineage>
        <taxon>Bacteria</taxon>
        <taxon>Pseudomonadati</taxon>
        <taxon>Pseudomonadota</taxon>
        <taxon>Betaproteobacteria</taxon>
        <taxon>Burkholderiales</taxon>
        <taxon>Alcaligenaceae</taxon>
        <taxon>Parvibium</taxon>
    </lineage>
</organism>
<dbReference type="Pfam" id="PF00072">
    <property type="entry name" value="Response_reg"/>
    <property type="match status" value="1"/>
</dbReference>
<feature type="domain" description="Response regulatory" evidence="3">
    <location>
        <begin position="163"/>
        <end position="279"/>
    </location>
</feature>
<evidence type="ECO:0000256" key="2">
    <source>
        <dbReference type="PROSITE-ProRule" id="PRU00169"/>
    </source>
</evidence>
<dbReference type="RefSeq" id="WP_114401805.1">
    <property type="nucleotide sequence ID" value="NZ_QPGB01000001.1"/>
</dbReference>
<dbReference type="Gene3D" id="3.40.50.2300">
    <property type="match status" value="1"/>
</dbReference>
<name>A0A368L7Q8_9BURK</name>
<dbReference type="PANTHER" id="PTHR44591:SF3">
    <property type="entry name" value="RESPONSE REGULATORY DOMAIN-CONTAINING PROTEIN"/>
    <property type="match status" value="1"/>
</dbReference>
<dbReference type="AlphaFoldDB" id="A0A368L7Q8"/>
<gene>
    <name evidence="4" type="ORF">DU000_02810</name>
</gene>
<evidence type="ECO:0000256" key="1">
    <source>
        <dbReference type="ARBA" id="ARBA00022553"/>
    </source>
</evidence>
<dbReference type="InterPro" id="IPR050595">
    <property type="entry name" value="Bact_response_regulator"/>
</dbReference>